<evidence type="ECO:0000256" key="1">
    <source>
        <dbReference type="ARBA" id="ARBA00023004"/>
    </source>
</evidence>
<dbReference type="SMART" id="SM00899">
    <property type="entry name" value="FeoA"/>
    <property type="match status" value="1"/>
</dbReference>
<dbReference type="GO" id="GO:0046914">
    <property type="term" value="F:transition metal ion binding"/>
    <property type="evidence" value="ECO:0007669"/>
    <property type="project" value="InterPro"/>
</dbReference>
<name>A0A521G0D2_9BACT</name>
<organism evidence="3 4">
    <name type="scientific">Candidatus Electronema aureum</name>
    <dbReference type="NCBI Taxonomy" id="2005002"/>
    <lineage>
        <taxon>Bacteria</taxon>
        <taxon>Pseudomonadati</taxon>
        <taxon>Thermodesulfobacteriota</taxon>
        <taxon>Desulfobulbia</taxon>
        <taxon>Desulfobulbales</taxon>
        <taxon>Desulfobulbaceae</taxon>
        <taxon>Candidatus Electronema</taxon>
    </lineage>
</organism>
<dbReference type="Pfam" id="PF04023">
    <property type="entry name" value="FeoA"/>
    <property type="match status" value="1"/>
</dbReference>
<dbReference type="Gene3D" id="2.30.30.90">
    <property type="match status" value="1"/>
</dbReference>
<protein>
    <submittedName>
        <fullName evidence="3">Fe2+ transport system protein FeoA</fullName>
    </submittedName>
</protein>
<dbReference type="Proteomes" id="UP000316238">
    <property type="component" value="Unassembled WGS sequence"/>
</dbReference>
<feature type="domain" description="Ferrous iron transporter FeoA-like" evidence="2">
    <location>
        <begin position="23"/>
        <end position="97"/>
    </location>
</feature>
<dbReference type="AlphaFoldDB" id="A0A521G0D2"/>
<evidence type="ECO:0000259" key="2">
    <source>
        <dbReference type="SMART" id="SM00899"/>
    </source>
</evidence>
<evidence type="ECO:0000313" key="3">
    <source>
        <dbReference type="EMBL" id="TAA74489.1"/>
    </source>
</evidence>
<accession>A0A521G0D2</accession>
<proteinExistence type="predicted"/>
<dbReference type="EMBL" id="NQJD01000025">
    <property type="protein sequence ID" value="TAA74489.1"/>
    <property type="molecule type" value="Genomic_DNA"/>
</dbReference>
<keyword evidence="4" id="KW-1185">Reference proteome</keyword>
<reference evidence="3" key="1">
    <citation type="submission" date="2017-07" db="EMBL/GenBank/DDBJ databases">
        <title>The cable genome - Insights into the physiology and evolution of filamentous bacteria capable of sulfide oxidation via long distance electron transfer.</title>
        <authorList>
            <person name="Thorup C."/>
            <person name="Bjerg J.T."/>
            <person name="Schreiber L."/>
            <person name="Nielsen L.P."/>
            <person name="Kjeldsen K.U."/>
            <person name="Boesen T."/>
            <person name="Boggild A."/>
            <person name="Meysman F."/>
            <person name="Geelhoed J."/>
            <person name="Schramm A."/>
        </authorList>
    </citation>
    <scope>NUCLEOTIDE SEQUENCE [LARGE SCALE GENOMIC DNA]</scope>
    <source>
        <strain evidence="3">GS</strain>
    </source>
</reference>
<dbReference type="InterPro" id="IPR008988">
    <property type="entry name" value="Transcriptional_repressor_C"/>
</dbReference>
<gene>
    <name evidence="3" type="ORF">CDV28_12521</name>
</gene>
<keyword evidence="1" id="KW-0408">Iron</keyword>
<comment type="caution">
    <text evidence="3">The sequence shown here is derived from an EMBL/GenBank/DDBJ whole genome shotgun (WGS) entry which is preliminary data.</text>
</comment>
<sequence length="98" mass="10417">MFHCLFGKRKGCMQPSVEGGAARPLSECCTCSTVRVCRISGDRVVCGRMASLGVLPGSVIELLCPGQGRRRRQCMVKVNGGTLSLDELTAASIFVEPA</sequence>
<dbReference type="InterPro" id="IPR038157">
    <property type="entry name" value="FeoA_core_dom"/>
</dbReference>
<evidence type="ECO:0000313" key="4">
    <source>
        <dbReference type="Proteomes" id="UP000316238"/>
    </source>
</evidence>
<dbReference type="SUPFAM" id="SSF50037">
    <property type="entry name" value="C-terminal domain of transcriptional repressors"/>
    <property type="match status" value="1"/>
</dbReference>
<dbReference type="InterPro" id="IPR007167">
    <property type="entry name" value="Fe-transptr_FeoA-like"/>
</dbReference>